<feature type="transmembrane region" description="Helical" evidence="1">
    <location>
        <begin position="43"/>
        <end position="65"/>
    </location>
</feature>
<gene>
    <name evidence="2" type="ORF">MGR_0010</name>
</gene>
<dbReference type="RefSeq" id="WP_106003203.1">
    <property type="nucleotide sequence ID" value="NZ_CP027527.1"/>
</dbReference>
<dbReference type="EMBL" id="CU459003">
    <property type="protein sequence ID" value="CAM74821.1"/>
    <property type="molecule type" value="Genomic_DNA"/>
</dbReference>
<keyword evidence="1" id="KW-1133">Transmembrane helix</keyword>
<name>A4TW14_9PROT</name>
<feature type="transmembrane region" description="Helical" evidence="1">
    <location>
        <begin position="77"/>
        <end position="100"/>
    </location>
</feature>
<keyword evidence="1" id="KW-0812">Transmembrane</keyword>
<protein>
    <submittedName>
        <fullName evidence="2">Membrane protein</fullName>
    </submittedName>
</protein>
<accession>A4TW14</accession>
<organism evidence="2">
    <name type="scientific">Magnetospirillum gryphiswaldense</name>
    <dbReference type="NCBI Taxonomy" id="55518"/>
    <lineage>
        <taxon>Bacteria</taxon>
        <taxon>Pseudomonadati</taxon>
        <taxon>Pseudomonadota</taxon>
        <taxon>Alphaproteobacteria</taxon>
        <taxon>Rhodospirillales</taxon>
        <taxon>Rhodospirillaceae</taxon>
        <taxon>Magnetospirillum</taxon>
    </lineage>
</organism>
<evidence type="ECO:0000256" key="1">
    <source>
        <dbReference type="SAM" id="Phobius"/>
    </source>
</evidence>
<keyword evidence="1" id="KW-0472">Membrane</keyword>
<sequence>MSGTDIHGPKRKYLAGLPIAAMALAALYLFGLHPASGMSGGTLFLLVGWAIPSLLPLLLALWAALSCRCRVPLRLGAFAIVLVLASVNTHLPALVGQMLATKNSEWQVDRQVERDDRYSFVQQENAPVLALAQPILPRVTWHGSERCMCLYLHGNGDALYRAGLDDFFGKSALINVADGYGFHFEVTANPDERTGTVTVQFRDQQGIAATFRQHGIPLIPALQDLGGDGLRGTNIATHGVDLLLHDNIVLTLLSSWLPSYFDRQDFAAFMDAATVSPQ</sequence>
<dbReference type="AlphaFoldDB" id="A4TW14"/>
<proteinExistence type="predicted"/>
<feature type="transmembrane region" description="Helical" evidence="1">
    <location>
        <begin position="12"/>
        <end position="31"/>
    </location>
</feature>
<evidence type="ECO:0000313" key="2">
    <source>
        <dbReference type="EMBL" id="CAM74821.1"/>
    </source>
</evidence>
<reference evidence="2" key="1">
    <citation type="journal article" date="2007" name="J. Bacteriol.">
        <title>Comparative genome analysis of four magnetotactic bacteria reveals a complex set of group-specific genes implicated in magnetosome biomineralization and function.</title>
        <authorList>
            <person name="Richter M."/>
            <person name="Kube M."/>
            <person name="Bazylinski D.A."/>
            <person name="Lombardot T."/>
            <person name="Gloeckner F.O."/>
            <person name="Reinhardt R."/>
            <person name="Schueler D."/>
        </authorList>
    </citation>
    <scope>NUCLEOTIDE SEQUENCE</scope>
    <source>
        <strain evidence="2">MSR-1</strain>
    </source>
</reference>